<evidence type="ECO:0000256" key="4">
    <source>
        <dbReference type="ARBA" id="ARBA00022737"/>
    </source>
</evidence>
<dbReference type="InterPro" id="IPR036291">
    <property type="entry name" value="NAD(P)-bd_dom_sf"/>
</dbReference>
<dbReference type="RefSeq" id="WP_114277790.1">
    <property type="nucleotide sequence ID" value="NZ_QPJY01000001.1"/>
</dbReference>
<dbReference type="FunFam" id="3.40.50.720:FF:000027">
    <property type="entry name" value="Trk system potassium transporter TrkA"/>
    <property type="match status" value="1"/>
</dbReference>
<dbReference type="EMBL" id="QPJY01000001">
    <property type="protein sequence ID" value="RCX32890.1"/>
    <property type="molecule type" value="Genomic_DNA"/>
</dbReference>
<gene>
    <name evidence="10" type="ORF">DFQ59_101188</name>
</gene>
<evidence type="ECO:0000313" key="11">
    <source>
        <dbReference type="Proteomes" id="UP000252707"/>
    </source>
</evidence>
<keyword evidence="11" id="KW-1185">Reference proteome</keyword>
<evidence type="ECO:0000256" key="2">
    <source>
        <dbReference type="ARBA" id="ARBA00022448"/>
    </source>
</evidence>
<name>A0A369CFR3_9GAMM</name>
<feature type="domain" description="RCK C-terminal" evidence="9">
    <location>
        <begin position="367"/>
        <end position="452"/>
    </location>
</feature>
<dbReference type="PROSITE" id="PS51202">
    <property type="entry name" value="RCK_C"/>
    <property type="match status" value="2"/>
</dbReference>
<dbReference type="Pfam" id="PF02254">
    <property type="entry name" value="TrkA_N"/>
    <property type="match status" value="2"/>
</dbReference>
<dbReference type="InterPro" id="IPR006037">
    <property type="entry name" value="RCK_C"/>
</dbReference>
<dbReference type="FunFam" id="3.40.50.720:FF:000042">
    <property type="entry name" value="Trk system potassium transporter TrkA"/>
    <property type="match status" value="1"/>
</dbReference>
<evidence type="ECO:0000313" key="10">
    <source>
        <dbReference type="EMBL" id="RCX32890.1"/>
    </source>
</evidence>
<dbReference type="PROSITE" id="PS51201">
    <property type="entry name" value="RCK_N"/>
    <property type="match status" value="2"/>
</dbReference>
<feature type="domain" description="RCK C-terminal" evidence="9">
    <location>
        <begin position="142"/>
        <end position="226"/>
    </location>
</feature>
<dbReference type="FunFam" id="3.30.70.1450:FF:000001">
    <property type="entry name" value="Trk system potassium transporter TrkA"/>
    <property type="match status" value="1"/>
</dbReference>
<keyword evidence="3" id="KW-0633">Potassium transport</keyword>
<keyword evidence="2" id="KW-0813">Transport</keyword>
<dbReference type="Gene3D" id="3.30.70.1450">
    <property type="entry name" value="Regulator of K+ conductance, C-terminal domain"/>
    <property type="match status" value="2"/>
</dbReference>
<organism evidence="10 11">
    <name type="scientific">Thioalbus denitrificans</name>
    <dbReference type="NCBI Taxonomy" id="547122"/>
    <lineage>
        <taxon>Bacteria</taxon>
        <taxon>Pseudomonadati</taxon>
        <taxon>Pseudomonadota</taxon>
        <taxon>Gammaproteobacteria</taxon>
        <taxon>Chromatiales</taxon>
        <taxon>Ectothiorhodospiraceae</taxon>
        <taxon>Thioalbus</taxon>
    </lineage>
</organism>
<accession>A0A369CFR3</accession>
<dbReference type="InterPro" id="IPR036721">
    <property type="entry name" value="RCK_C_sf"/>
</dbReference>
<evidence type="ECO:0000259" key="9">
    <source>
        <dbReference type="PROSITE" id="PS51202"/>
    </source>
</evidence>
<dbReference type="SUPFAM" id="SSF51735">
    <property type="entry name" value="NAD(P)-binding Rossmann-fold domains"/>
    <property type="match status" value="2"/>
</dbReference>
<dbReference type="PRINTS" id="PR00335">
    <property type="entry name" value="KUPTAKETRKA"/>
</dbReference>
<evidence type="ECO:0000256" key="7">
    <source>
        <dbReference type="ARBA" id="ARBA00023065"/>
    </source>
</evidence>
<dbReference type="NCBIfam" id="NF007030">
    <property type="entry name" value="PRK09496.1-1"/>
    <property type="match status" value="1"/>
</dbReference>
<dbReference type="InterPro" id="IPR006036">
    <property type="entry name" value="K_uptake_TrkA"/>
</dbReference>
<evidence type="ECO:0000256" key="5">
    <source>
        <dbReference type="ARBA" id="ARBA00022958"/>
    </source>
</evidence>
<dbReference type="InterPro" id="IPR050721">
    <property type="entry name" value="Trk_Ktr_HKT_K-transport"/>
</dbReference>
<dbReference type="GO" id="GO:0005886">
    <property type="term" value="C:plasma membrane"/>
    <property type="evidence" value="ECO:0007669"/>
    <property type="project" value="InterPro"/>
</dbReference>
<dbReference type="SUPFAM" id="SSF116726">
    <property type="entry name" value="TrkA C-terminal domain-like"/>
    <property type="match status" value="2"/>
</dbReference>
<comment type="caution">
    <text evidence="10">The sequence shown here is derived from an EMBL/GenBank/DDBJ whole genome shotgun (WGS) entry which is preliminary data.</text>
</comment>
<keyword evidence="7" id="KW-0406">Ion transport</keyword>
<dbReference type="AlphaFoldDB" id="A0A369CFR3"/>
<feature type="domain" description="RCK N-terminal" evidence="8">
    <location>
        <begin position="1"/>
        <end position="122"/>
    </location>
</feature>
<dbReference type="NCBIfam" id="NF007039">
    <property type="entry name" value="PRK09496.3-2"/>
    <property type="match status" value="1"/>
</dbReference>
<dbReference type="GO" id="GO:0015079">
    <property type="term" value="F:potassium ion transmembrane transporter activity"/>
    <property type="evidence" value="ECO:0007669"/>
    <property type="project" value="InterPro"/>
</dbReference>
<dbReference type="NCBIfam" id="NF007032">
    <property type="entry name" value="PRK09496.1-4"/>
    <property type="match status" value="1"/>
</dbReference>
<dbReference type="Pfam" id="PF02080">
    <property type="entry name" value="TrkA_C"/>
    <property type="match status" value="2"/>
</dbReference>
<protein>
    <recommendedName>
        <fullName evidence="1">Trk system potassium uptake protein TrkA</fullName>
    </recommendedName>
</protein>
<evidence type="ECO:0000256" key="3">
    <source>
        <dbReference type="ARBA" id="ARBA00022538"/>
    </source>
</evidence>
<dbReference type="NCBIfam" id="NF007031">
    <property type="entry name" value="PRK09496.1-2"/>
    <property type="match status" value="1"/>
</dbReference>
<dbReference type="PANTHER" id="PTHR43833">
    <property type="entry name" value="POTASSIUM CHANNEL PROTEIN 2-RELATED-RELATED"/>
    <property type="match status" value="1"/>
</dbReference>
<dbReference type="Gene3D" id="3.40.50.720">
    <property type="entry name" value="NAD(P)-binding Rossmann-like Domain"/>
    <property type="match status" value="2"/>
</dbReference>
<dbReference type="OrthoDB" id="9775180at2"/>
<evidence type="ECO:0000256" key="1">
    <source>
        <dbReference type="ARBA" id="ARBA00017378"/>
    </source>
</evidence>
<keyword evidence="4" id="KW-0677">Repeat</keyword>
<dbReference type="PANTHER" id="PTHR43833:SF5">
    <property type="entry name" value="TRK SYSTEM POTASSIUM UPTAKE PROTEIN TRKA"/>
    <property type="match status" value="1"/>
</dbReference>
<keyword evidence="5" id="KW-0630">Potassium</keyword>
<reference evidence="10 11" key="1">
    <citation type="submission" date="2018-07" db="EMBL/GenBank/DDBJ databases">
        <title>Genomic Encyclopedia of Type Strains, Phase IV (KMG-IV): sequencing the most valuable type-strain genomes for metagenomic binning, comparative biology and taxonomic classification.</title>
        <authorList>
            <person name="Goeker M."/>
        </authorList>
    </citation>
    <scope>NUCLEOTIDE SEQUENCE [LARGE SCALE GENOMIC DNA]</scope>
    <source>
        <strain evidence="10 11">DSM 26407</strain>
    </source>
</reference>
<dbReference type="Proteomes" id="UP000252707">
    <property type="component" value="Unassembled WGS sequence"/>
</dbReference>
<keyword evidence="6" id="KW-0520">NAD</keyword>
<feature type="domain" description="RCK N-terminal" evidence="8">
    <location>
        <begin position="231"/>
        <end position="347"/>
    </location>
</feature>
<evidence type="ECO:0000259" key="8">
    <source>
        <dbReference type="PROSITE" id="PS51201"/>
    </source>
</evidence>
<dbReference type="InterPro" id="IPR003148">
    <property type="entry name" value="RCK_N"/>
</dbReference>
<evidence type="ECO:0000256" key="6">
    <source>
        <dbReference type="ARBA" id="ARBA00023027"/>
    </source>
</evidence>
<sequence>MKIIILGAGQVGSSVAANLATEANDVTVVDTNANLLRDLQDRLDIRTVSGRGSHPEVLRQAGAEDADMILAVTNSDETNMVACQVAWSLFHTPTKVARVRAQAYLDEPVLFSNQALPIDVLISPEQLVTDYVQRLIEHPGALQVLDFADGRLQLVAVRAYHGGPLVGHALRTLRDHMPLIDTRVAAVFRRGRPIIPEGTTVIEADDEVFFIAARKHIRKVMGELQRLERPYKRIIIAGAGNIGRRLARALESRFHVMLIEQDNEQARTASETLDRSIVLWGDAADRDLLLDENIEDTDVFCAVTNDDEANIISALQAKRLGARKAMALINRTAYVDLVESGSIDIAISPQQATIGSLLTHIRRGDIVKVHSLRRGAAEAIEAVAHGDPRSSRVVGRAIDEIKLPPGTTIGAIVRGEEVIMAHHDTIIEAEDHIILFLVDKKRIKEVERLFQVGFQFI</sequence>
<proteinExistence type="predicted"/>